<dbReference type="EMBL" id="BMNT01000003">
    <property type="protein sequence ID" value="GGK66797.1"/>
    <property type="molecule type" value="Genomic_DNA"/>
</dbReference>
<proteinExistence type="predicted"/>
<feature type="signal peptide" evidence="1">
    <location>
        <begin position="1"/>
        <end position="23"/>
    </location>
</feature>
<name>A0A917QSU6_9ACTN</name>
<reference evidence="2" key="1">
    <citation type="journal article" date="2014" name="Int. J. Syst. Evol. Microbiol.">
        <title>Complete genome sequence of Corynebacterium casei LMG S-19264T (=DSM 44701T), isolated from a smear-ripened cheese.</title>
        <authorList>
            <consortium name="US DOE Joint Genome Institute (JGI-PGF)"/>
            <person name="Walter F."/>
            <person name="Albersmeier A."/>
            <person name="Kalinowski J."/>
            <person name="Ruckert C."/>
        </authorList>
    </citation>
    <scope>NUCLEOTIDE SEQUENCE</scope>
    <source>
        <strain evidence="2">JCM 13064</strain>
    </source>
</reference>
<comment type="caution">
    <text evidence="2">The sequence shown here is derived from an EMBL/GenBank/DDBJ whole genome shotgun (WGS) entry which is preliminary data.</text>
</comment>
<keyword evidence="3" id="KW-1185">Reference proteome</keyword>
<keyword evidence="1" id="KW-0732">Signal</keyword>
<protein>
    <recommendedName>
        <fullName evidence="4">Secreted protein</fullName>
    </recommendedName>
</protein>
<evidence type="ECO:0008006" key="4">
    <source>
        <dbReference type="Google" id="ProtNLM"/>
    </source>
</evidence>
<evidence type="ECO:0000313" key="2">
    <source>
        <dbReference type="EMBL" id="GGK66797.1"/>
    </source>
</evidence>
<feature type="chain" id="PRO_5039433113" description="Secreted protein" evidence="1">
    <location>
        <begin position="24"/>
        <end position="326"/>
    </location>
</feature>
<sequence>MVRGRKWLLTGCVAGALGATSIAVLVTSPVAQSRGQEAPAPQATGRLSGHDPELIREIEGLFAGEGVRFAATEELVYRCMTGKGLPYVKRQAPDRDINPTLASDSYGTPLSEASTVGYRSAERLRTAEDADPSGVGRLSAADRERWGEAFFGKEDAPVVRATLPQGGTTETSSDGCLSKARLRLYGSLRDWLKWSTFAGSFAIEAQQHATADVRLAELNRRWSDCMAESGYEGIKDPESAREMAARGHADPSIDSAKAQNDEVRLATADARCDTALGYAQSRRKIEDEHYAAALAKHKANIADLRKMNDRALAKAHKIFGDRSQPR</sequence>
<organism evidence="2 3">
    <name type="scientific">Sphaerisporangium melleum</name>
    <dbReference type="NCBI Taxonomy" id="321316"/>
    <lineage>
        <taxon>Bacteria</taxon>
        <taxon>Bacillati</taxon>
        <taxon>Actinomycetota</taxon>
        <taxon>Actinomycetes</taxon>
        <taxon>Streptosporangiales</taxon>
        <taxon>Streptosporangiaceae</taxon>
        <taxon>Sphaerisporangium</taxon>
    </lineage>
</organism>
<dbReference type="AlphaFoldDB" id="A0A917QSU6"/>
<reference evidence="2" key="2">
    <citation type="submission" date="2020-09" db="EMBL/GenBank/DDBJ databases">
        <authorList>
            <person name="Sun Q."/>
            <person name="Ohkuma M."/>
        </authorList>
    </citation>
    <scope>NUCLEOTIDE SEQUENCE</scope>
    <source>
        <strain evidence="2">JCM 13064</strain>
    </source>
</reference>
<evidence type="ECO:0000313" key="3">
    <source>
        <dbReference type="Proteomes" id="UP000645217"/>
    </source>
</evidence>
<evidence type="ECO:0000256" key="1">
    <source>
        <dbReference type="SAM" id="SignalP"/>
    </source>
</evidence>
<accession>A0A917QSU6</accession>
<dbReference type="Proteomes" id="UP000645217">
    <property type="component" value="Unassembled WGS sequence"/>
</dbReference>
<gene>
    <name evidence="2" type="ORF">GCM10007964_07300</name>
</gene>